<evidence type="ECO:0000313" key="2">
    <source>
        <dbReference type="Proteomes" id="UP001279553"/>
    </source>
</evidence>
<dbReference type="EMBL" id="JAWXYB010000018">
    <property type="protein sequence ID" value="MDX5931586.1"/>
    <property type="molecule type" value="Genomic_DNA"/>
</dbReference>
<gene>
    <name evidence="1" type="ORF">SIL87_12490</name>
</gene>
<evidence type="ECO:0000313" key="1">
    <source>
        <dbReference type="EMBL" id="MDX5931586.1"/>
    </source>
</evidence>
<organism evidence="1 2">
    <name type="scientific">Acidiphilium acidophilum</name>
    <name type="common">Thiobacillus acidophilus</name>
    <dbReference type="NCBI Taxonomy" id="76588"/>
    <lineage>
        <taxon>Bacteria</taxon>
        <taxon>Pseudomonadati</taxon>
        <taxon>Pseudomonadota</taxon>
        <taxon>Alphaproteobacteria</taxon>
        <taxon>Acetobacterales</taxon>
        <taxon>Acidocellaceae</taxon>
        <taxon>Acidiphilium</taxon>
    </lineage>
</organism>
<keyword evidence="2" id="KW-1185">Reference proteome</keyword>
<sequence length="145" mass="15590">MTRNSIPAELFDVLGQIGEIASIMQDISAREISENKPIAGTAIDMLARLIASHVERGMEFTPDRAVSATDPKPDDYTARADSAWPGGLDLRGLHGALSGVVTCLCGLQDMASGVDLDGDAFEPLLTTLTPWRDRTLAARDILEHE</sequence>
<accession>A0AAW9DR19</accession>
<protein>
    <submittedName>
        <fullName evidence="1">Uncharacterized protein</fullName>
    </submittedName>
</protein>
<reference evidence="1 2" key="1">
    <citation type="submission" date="2023-11" db="EMBL/GenBank/DDBJ databases">
        <title>MicrobeMod: A computational toolkit for identifying prokaryotic methylation and restriction-modification with nanopore sequencing.</title>
        <authorList>
            <person name="Crits-Christoph A."/>
            <person name="Kang S.C."/>
            <person name="Lee H."/>
            <person name="Ostrov N."/>
        </authorList>
    </citation>
    <scope>NUCLEOTIDE SEQUENCE [LARGE SCALE GENOMIC DNA]</scope>
    <source>
        <strain evidence="1 2">DSMZ 700</strain>
    </source>
</reference>
<dbReference type="Proteomes" id="UP001279553">
    <property type="component" value="Unassembled WGS sequence"/>
</dbReference>
<dbReference type="RefSeq" id="WP_319614489.1">
    <property type="nucleotide sequence ID" value="NZ_JAWXYB010000018.1"/>
</dbReference>
<comment type="caution">
    <text evidence="1">The sequence shown here is derived from an EMBL/GenBank/DDBJ whole genome shotgun (WGS) entry which is preliminary data.</text>
</comment>
<proteinExistence type="predicted"/>
<name>A0AAW9DR19_ACIAO</name>
<dbReference type="AlphaFoldDB" id="A0AAW9DR19"/>